<gene>
    <name evidence="1" type="ORF">UFOPK3255_00642</name>
</gene>
<sequence length="48" mass="4775">MRAKNRSPIKGLYCVGGSAHPGGGLPLVGMSGEIVANAVGIAQSARPK</sequence>
<reference evidence="1" key="1">
    <citation type="submission" date="2020-05" db="EMBL/GenBank/DDBJ databases">
        <authorList>
            <person name="Chiriac C."/>
            <person name="Salcher M."/>
            <person name="Ghai R."/>
            <person name="Kavagutti S V."/>
        </authorList>
    </citation>
    <scope>NUCLEOTIDE SEQUENCE</scope>
</reference>
<organism evidence="1">
    <name type="scientific">freshwater metagenome</name>
    <dbReference type="NCBI Taxonomy" id="449393"/>
    <lineage>
        <taxon>unclassified sequences</taxon>
        <taxon>metagenomes</taxon>
        <taxon>ecological metagenomes</taxon>
    </lineage>
</organism>
<protein>
    <submittedName>
        <fullName evidence="1">Unannotated protein</fullName>
    </submittedName>
</protein>
<dbReference type="AlphaFoldDB" id="A0A6J7BCS1"/>
<accession>A0A6J7BCS1</accession>
<name>A0A6J7BCS1_9ZZZZ</name>
<evidence type="ECO:0000313" key="1">
    <source>
        <dbReference type="EMBL" id="CAB4842875.1"/>
    </source>
</evidence>
<dbReference type="EMBL" id="CAFAZY010000070">
    <property type="protein sequence ID" value="CAB4842875.1"/>
    <property type="molecule type" value="Genomic_DNA"/>
</dbReference>
<proteinExistence type="predicted"/>